<dbReference type="eggNOG" id="KOG1502">
    <property type="taxonomic scope" value="Eukaryota"/>
</dbReference>
<evidence type="ECO:0000256" key="1">
    <source>
        <dbReference type="ARBA" id="ARBA00023002"/>
    </source>
</evidence>
<dbReference type="InterPro" id="IPR050425">
    <property type="entry name" value="NAD(P)_dehydrat-like"/>
</dbReference>
<dbReference type="KEGG" id="hir:HETIRDRAFT_477119"/>
<dbReference type="HOGENOM" id="CLU_1578722_0_0_1"/>
<gene>
    <name evidence="4" type="ORF">HETIRDRAFT_477119</name>
</gene>
<dbReference type="Gene3D" id="3.40.50.720">
    <property type="entry name" value="NAD(P)-binding Rossmann-like Domain"/>
    <property type="match status" value="1"/>
</dbReference>
<evidence type="ECO:0000256" key="2">
    <source>
        <dbReference type="ARBA" id="ARBA00023445"/>
    </source>
</evidence>
<reference evidence="4 5" key="1">
    <citation type="journal article" date="2012" name="New Phytol.">
        <title>Insight into trade-off between wood decay and parasitism from the genome of a fungal forest pathogen.</title>
        <authorList>
            <person name="Olson A."/>
            <person name="Aerts A."/>
            <person name="Asiegbu F."/>
            <person name="Belbahri L."/>
            <person name="Bouzid O."/>
            <person name="Broberg A."/>
            <person name="Canback B."/>
            <person name="Coutinho P.M."/>
            <person name="Cullen D."/>
            <person name="Dalman K."/>
            <person name="Deflorio G."/>
            <person name="van Diepen L.T."/>
            <person name="Dunand C."/>
            <person name="Duplessis S."/>
            <person name="Durling M."/>
            <person name="Gonthier P."/>
            <person name="Grimwood J."/>
            <person name="Fossdal C.G."/>
            <person name="Hansson D."/>
            <person name="Henrissat B."/>
            <person name="Hietala A."/>
            <person name="Himmelstrand K."/>
            <person name="Hoffmeister D."/>
            <person name="Hogberg N."/>
            <person name="James T.Y."/>
            <person name="Karlsson M."/>
            <person name="Kohler A."/>
            <person name="Kues U."/>
            <person name="Lee Y.H."/>
            <person name="Lin Y.C."/>
            <person name="Lind M."/>
            <person name="Lindquist E."/>
            <person name="Lombard V."/>
            <person name="Lucas S."/>
            <person name="Lunden K."/>
            <person name="Morin E."/>
            <person name="Murat C."/>
            <person name="Park J."/>
            <person name="Raffaello T."/>
            <person name="Rouze P."/>
            <person name="Salamov A."/>
            <person name="Schmutz J."/>
            <person name="Solheim H."/>
            <person name="Stahlberg J."/>
            <person name="Velez H."/>
            <person name="de Vries R.P."/>
            <person name="Wiebenga A."/>
            <person name="Woodward S."/>
            <person name="Yakovlev I."/>
            <person name="Garbelotto M."/>
            <person name="Martin F."/>
            <person name="Grigoriev I.V."/>
            <person name="Stenlid J."/>
        </authorList>
    </citation>
    <scope>NUCLEOTIDE SEQUENCE [LARGE SCALE GENOMIC DNA]</scope>
    <source>
        <strain evidence="4 5">TC 32-1</strain>
    </source>
</reference>
<accession>W4K386</accession>
<proteinExistence type="inferred from homology"/>
<name>W4K386_HETIT</name>
<keyword evidence="5" id="KW-1185">Reference proteome</keyword>
<dbReference type="InParanoid" id="W4K386"/>
<dbReference type="OrthoDB" id="2735536at2759"/>
<dbReference type="GO" id="GO:0016616">
    <property type="term" value="F:oxidoreductase activity, acting on the CH-OH group of donors, NAD or NADP as acceptor"/>
    <property type="evidence" value="ECO:0007669"/>
    <property type="project" value="TreeGrafter"/>
</dbReference>
<protein>
    <recommendedName>
        <fullName evidence="3">NAD-dependent epimerase/dehydratase domain-containing protein</fullName>
    </recommendedName>
</protein>
<keyword evidence="1" id="KW-0560">Oxidoreductase</keyword>
<dbReference type="InterPro" id="IPR001509">
    <property type="entry name" value="Epimerase_deHydtase"/>
</dbReference>
<dbReference type="PANTHER" id="PTHR10366">
    <property type="entry name" value="NAD DEPENDENT EPIMERASE/DEHYDRATASE"/>
    <property type="match status" value="1"/>
</dbReference>
<dbReference type="Pfam" id="PF01370">
    <property type="entry name" value="Epimerase"/>
    <property type="match status" value="1"/>
</dbReference>
<evidence type="ECO:0000313" key="5">
    <source>
        <dbReference type="Proteomes" id="UP000030671"/>
    </source>
</evidence>
<dbReference type="RefSeq" id="XP_009548122.1">
    <property type="nucleotide sequence ID" value="XM_009549827.1"/>
</dbReference>
<dbReference type="EMBL" id="KI925460">
    <property type="protein sequence ID" value="ETW79541.1"/>
    <property type="molecule type" value="Genomic_DNA"/>
</dbReference>
<dbReference type="GeneID" id="20677730"/>
<feature type="domain" description="NAD-dependent epimerase/dehydratase" evidence="3">
    <location>
        <begin position="7"/>
        <end position="166"/>
    </location>
</feature>
<evidence type="ECO:0000313" key="4">
    <source>
        <dbReference type="EMBL" id="ETW79541.1"/>
    </source>
</evidence>
<dbReference type="AlphaFoldDB" id="W4K386"/>
<dbReference type="Proteomes" id="UP000030671">
    <property type="component" value="Unassembled WGS sequence"/>
</dbReference>
<sequence length="169" mass="18259">MSNQRIVVVTGASGNIGSHIVLKLLASGYNVRLLARGLKAEKLRNTIAKDNAHATVVEITDIATDDFAVAFKDAYAIIHTASPLAGQADANSSLASALEGSLNVLRQAVKYKVKKFVMTATWASTLERNEEVINSTHDPFWVYCATKLLSEKASWKFAAEHPELDVASS</sequence>
<dbReference type="InterPro" id="IPR036291">
    <property type="entry name" value="NAD(P)-bd_dom_sf"/>
</dbReference>
<organism evidence="4 5">
    <name type="scientific">Heterobasidion irregulare (strain TC 32-1)</name>
    <dbReference type="NCBI Taxonomy" id="747525"/>
    <lineage>
        <taxon>Eukaryota</taxon>
        <taxon>Fungi</taxon>
        <taxon>Dikarya</taxon>
        <taxon>Basidiomycota</taxon>
        <taxon>Agaricomycotina</taxon>
        <taxon>Agaricomycetes</taxon>
        <taxon>Russulales</taxon>
        <taxon>Bondarzewiaceae</taxon>
        <taxon>Heterobasidion</taxon>
        <taxon>Heterobasidion annosum species complex</taxon>
    </lineage>
</organism>
<comment type="similarity">
    <text evidence="2">Belongs to the NAD(P)-dependent epimerase/dehydratase family. Dihydroflavonol-4-reductase subfamily.</text>
</comment>
<dbReference type="SUPFAM" id="SSF51735">
    <property type="entry name" value="NAD(P)-binding Rossmann-fold domains"/>
    <property type="match status" value="1"/>
</dbReference>
<evidence type="ECO:0000259" key="3">
    <source>
        <dbReference type="Pfam" id="PF01370"/>
    </source>
</evidence>
<dbReference type="STRING" id="747525.W4K386"/>
<dbReference type="PANTHER" id="PTHR10366:SF564">
    <property type="entry name" value="STEROL-4-ALPHA-CARBOXYLATE 3-DEHYDROGENASE, DECARBOXYLATING"/>
    <property type="match status" value="1"/>
</dbReference>